<gene>
    <name evidence="1" type="ORF">GCM10009754_49500</name>
</gene>
<accession>A0ABN2RIX4</accession>
<name>A0ABN2RIX4_9PSEU</name>
<dbReference type="Proteomes" id="UP001501116">
    <property type="component" value="Unassembled WGS sequence"/>
</dbReference>
<dbReference type="EMBL" id="BAAANN010000020">
    <property type="protein sequence ID" value="GAA1969907.1"/>
    <property type="molecule type" value="Genomic_DNA"/>
</dbReference>
<keyword evidence="2" id="KW-1185">Reference proteome</keyword>
<organism evidence="1 2">
    <name type="scientific">Amycolatopsis minnesotensis</name>
    <dbReference type="NCBI Taxonomy" id="337894"/>
    <lineage>
        <taxon>Bacteria</taxon>
        <taxon>Bacillati</taxon>
        <taxon>Actinomycetota</taxon>
        <taxon>Actinomycetes</taxon>
        <taxon>Pseudonocardiales</taxon>
        <taxon>Pseudonocardiaceae</taxon>
        <taxon>Amycolatopsis</taxon>
    </lineage>
</organism>
<protein>
    <submittedName>
        <fullName evidence="1">Crosslink repair DNA glycosylase YcaQ family protein</fullName>
    </submittedName>
</protein>
<dbReference type="RefSeq" id="WP_344423342.1">
    <property type="nucleotide sequence ID" value="NZ_BAAANN010000020.1"/>
</dbReference>
<dbReference type="Pfam" id="PF06224">
    <property type="entry name" value="AlkZ-like"/>
    <property type="match status" value="1"/>
</dbReference>
<reference evidence="1 2" key="1">
    <citation type="journal article" date="2019" name="Int. J. Syst. Evol. Microbiol.">
        <title>The Global Catalogue of Microorganisms (GCM) 10K type strain sequencing project: providing services to taxonomists for standard genome sequencing and annotation.</title>
        <authorList>
            <consortium name="The Broad Institute Genomics Platform"/>
            <consortium name="The Broad Institute Genome Sequencing Center for Infectious Disease"/>
            <person name="Wu L."/>
            <person name="Ma J."/>
        </authorList>
    </citation>
    <scope>NUCLEOTIDE SEQUENCE [LARGE SCALE GENOMIC DNA]</scope>
    <source>
        <strain evidence="1 2">JCM 14545</strain>
    </source>
</reference>
<evidence type="ECO:0000313" key="2">
    <source>
        <dbReference type="Proteomes" id="UP001501116"/>
    </source>
</evidence>
<comment type="caution">
    <text evidence="1">The sequence shown here is derived from an EMBL/GenBank/DDBJ whole genome shotgun (WGS) entry which is preliminary data.</text>
</comment>
<dbReference type="InterPro" id="IPR009351">
    <property type="entry name" value="AlkZ-like"/>
</dbReference>
<proteinExistence type="predicted"/>
<evidence type="ECO:0000313" key="1">
    <source>
        <dbReference type="EMBL" id="GAA1969907.1"/>
    </source>
</evidence>
<dbReference type="PANTHER" id="PTHR38479">
    <property type="entry name" value="LMO0824 PROTEIN"/>
    <property type="match status" value="1"/>
</dbReference>
<sequence length="367" mass="38722">MDRRQVLAYRIAAQGLHREHGGADTAASLAVFDLGVQDGARDVALLALTARLDRIPSLVDDPALVLVWSHRGAQHYHRRADLPAVTRALVPLNEADAMARLGWRAKQAAEAGMTATDALFTAARAMREVVPGPTGKGAASTAISKLVPEALTYACRGCQATHILENLFRLCSLPGGVRLVPGESPATLAPLEGRGRIGTKPDPAAVTATIAAYLTLHGPATAGAAAGFVGTSAASAKAVLPDLVPVDVEGKRALIAPENLAALESPPEPDLVRLLPPWDPFLQARDRDVLVPDRALQKEVWRMLGNPGALLADGEISGVWRSKTSGRRLDFTVSPFWTISVAARKAAGEEAARIAAARGFTDVRVAW</sequence>
<dbReference type="PANTHER" id="PTHR38479:SF2">
    <property type="entry name" value="WINGED HELIX DNA-BINDING DOMAIN-CONTAINING PROTEIN"/>
    <property type="match status" value="1"/>
</dbReference>